<name>A0A235HAL1_AZOBR</name>
<dbReference type="EMBL" id="NOWT01000021">
    <property type="protein sequence ID" value="OYD82537.1"/>
    <property type="molecule type" value="Genomic_DNA"/>
</dbReference>
<dbReference type="Gene3D" id="1.10.443.10">
    <property type="entry name" value="Intergrase catalytic core"/>
    <property type="match status" value="1"/>
</dbReference>
<reference evidence="6 7" key="1">
    <citation type="submission" date="2017-07" db="EMBL/GenBank/DDBJ databases">
        <title>Whole genome sequence of Azospirillum brasilense 2A1, a potential biofertilizer strain.</title>
        <authorList>
            <person name="Fontana C.A."/>
            <person name="Toffoli L.M."/>
            <person name="Salazar S.M."/>
            <person name="Puglisi E."/>
            <person name="Pedraza R."/>
            <person name="Bassi D."/>
            <person name="Cocconcelli P.S."/>
        </authorList>
    </citation>
    <scope>NUCLEOTIDE SEQUENCE [LARGE SCALE GENOMIC DNA]</scope>
    <source>
        <strain evidence="6 7">2A1</strain>
        <plasmid evidence="6">unnamed</plasmid>
    </source>
</reference>
<evidence type="ECO:0000313" key="6">
    <source>
        <dbReference type="EMBL" id="OYD82537.1"/>
    </source>
</evidence>
<dbReference type="PROSITE" id="PS51898">
    <property type="entry name" value="TYR_RECOMBINASE"/>
    <property type="match status" value="1"/>
</dbReference>
<dbReference type="GO" id="GO:0006310">
    <property type="term" value="P:DNA recombination"/>
    <property type="evidence" value="ECO:0007669"/>
    <property type="project" value="UniProtKB-KW"/>
</dbReference>
<evidence type="ECO:0000256" key="4">
    <source>
        <dbReference type="ARBA" id="ARBA00023172"/>
    </source>
</evidence>
<dbReference type="GO" id="GO:0003677">
    <property type="term" value="F:DNA binding"/>
    <property type="evidence" value="ECO:0007669"/>
    <property type="project" value="UniProtKB-KW"/>
</dbReference>
<keyword evidence="3" id="KW-0238">DNA-binding</keyword>
<feature type="domain" description="Tyr recombinase" evidence="5">
    <location>
        <begin position="160"/>
        <end position="338"/>
    </location>
</feature>
<evidence type="ECO:0000259" key="5">
    <source>
        <dbReference type="PROSITE" id="PS51898"/>
    </source>
</evidence>
<gene>
    <name evidence="6" type="ORF">CHT98_20290</name>
</gene>
<comment type="caution">
    <text evidence="6">The sequence shown here is derived from an EMBL/GenBank/DDBJ whole genome shotgun (WGS) entry which is preliminary data.</text>
</comment>
<proteinExistence type="inferred from homology"/>
<evidence type="ECO:0000256" key="1">
    <source>
        <dbReference type="ARBA" id="ARBA00008857"/>
    </source>
</evidence>
<keyword evidence="2" id="KW-0229">DNA integration</keyword>
<dbReference type="InterPro" id="IPR050090">
    <property type="entry name" value="Tyrosine_recombinase_XerCD"/>
</dbReference>
<dbReference type="CDD" id="cd00796">
    <property type="entry name" value="INT_Rci_Hp1_C"/>
    <property type="match status" value="1"/>
</dbReference>
<dbReference type="InterPro" id="IPR002104">
    <property type="entry name" value="Integrase_catalytic"/>
</dbReference>
<evidence type="ECO:0000256" key="2">
    <source>
        <dbReference type="ARBA" id="ARBA00022908"/>
    </source>
</evidence>
<keyword evidence="4" id="KW-0233">DNA recombination</keyword>
<dbReference type="Pfam" id="PF00589">
    <property type="entry name" value="Phage_integrase"/>
    <property type="match status" value="1"/>
</dbReference>
<geneLocation type="plasmid" evidence="6">
    <name>unnamed</name>
</geneLocation>
<evidence type="ECO:0000313" key="7">
    <source>
        <dbReference type="Proteomes" id="UP000215367"/>
    </source>
</evidence>
<accession>A0A235HAL1</accession>
<dbReference type="PANTHER" id="PTHR30349">
    <property type="entry name" value="PHAGE INTEGRASE-RELATED"/>
    <property type="match status" value="1"/>
</dbReference>
<organism evidence="6 7">
    <name type="scientific">Azospirillum brasilense</name>
    <dbReference type="NCBI Taxonomy" id="192"/>
    <lineage>
        <taxon>Bacteria</taxon>
        <taxon>Pseudomonadati</taxon>
        <taxon>Pseudomonadota</taxon>
        <taxon>Alphaproteobacteria</taxon>
        <taxon>Rhodospirillales</taxon>
        <taxon>Azospirillaceae</taxon>
        <taxon>Azospirillum</taxon>
    </lineage>
</organism>
<dbReference type="SUPFAM" id="SSF56349">
    <property type="entry name" value="DNA breaking-rejoining enzymes"/>
    <property type="match status" value="1"/>
</dbReference>
<dbReference type="InterPro" id="IPR010998">
    <property type="entry name" value="Integrase_recombinase_N"/>
</dbReference>
<dbReference type="Gene3D" id="1.10.150.130">
    <property type="match status" value="1"/>
</dbReference>
<dbReference type="AlphaFoldDB" id="A0A235HAL1"/>
<keyword evidence="6" id="KW-0614">Plasmid</keyword>
<protein>
    <recommendedName>
        <fullName evidence="5">Tyr recombinase domain-containing protein</fullName>
    </recommendedName>
</protein>
<dbReference type="InterPro" id="IPR013762">
    <property type="entry name" value="Integrase-like_cat_sf"/>
</dbReference>
<comment type="similarity">
    <text evidence="1">Belongs to the 'phage' integrase family.</text>
</comment>
<dbReference type="PANTHER" id="PTHR30349:SF64">
    <property type="entry name" value="PROPHAGE INTEGRASE INTD-RELATED"/>
    <property type="match status" value="1"/>
</dbReference>
<dbReference type="GO" id="GO:0015074">
    <property type="term" value="P:DNA integration"/>
    <property type="evidence" value="ECO:0007669"/>
    <property type="project" value="UniProtKB-KW"/>
</dbReference>
<dbReference type="InterPro" id="IPR011010">
    <property type="entry name" value="DNA_brk_join_enz"/>
</dbReference>
<sequence>MPANLYKRGAVWWARIQAGGAEHRRSLRTSDRKEAQRRLDQIKKEVSAAVHFGESRLTWKAAVVKYLTEVGPNAVKPGTLKRYTVSLGQVGPFLESLCVDQIGRKTISGLVSARSKAGTSNATINRDLTAVSAVLGAAVEWGACETNPARDYNRRLTRERRESIHPPASADVEAVITRCPGMFASMVRFLAYTGCRQEEAAGLTWGQVNLKAGTVTFLKTKTSRPRTIRLEPETVAMLTALPRFLGSDAVFWHGEGSRYLNVASRFREMVRSAQKSAQQAGTPFRPFRCHDLRHGFAIRALQDGWDIYALSKHLGHSSVKTTEIYLGYVPNGVGTKTGTTIAVSPGLQPQEATKSTS</sequence>
<dbReference type="Proteomes" id="UP000215367">
    <property type="component" value="Unassembled WGS sequence"/>
</dbReference>
<evidence type="ECO:0000256" key="3">
    <source>
        <dbReference type="ARBA" id="ARBA00023125"/>
    </source>
</evidence>